<gene>
    <name evidence="6" type="ORF">EV656_1109</name>
</gene>
<evidence type="ECO:0000313" key="6">
    <source>
        <dbReference type="EMBL" id="TCP21544.1"/>
    </source>
</evidence>
<feature type="domain" description="HipA N-terminal subdomain 1" evidence="5">
    <location>
        <begin position="13"/>
        <end position="91"/>
    </location>
</feature>
<dbReference type="Gene3D" id="1.10.1070.20">
    <property type="match status" value="1"/>
</dbReference>
<evidence type="ECO:0000313" key="7">
    <source>
        <dbReference type="Proteomes" id="UP000295733"/>
    </source>
</evidence>
<feature type="domain" description="HipA-like C-terminal" evidence="4">
    <location>
        <begin position="181"/>
        <end position="394"/>
    </location>
</feature>
<sequence>MARRDIDVRLGASGVPVGTLIADQDAQRETSMFRYAQAWLDNPRAFALSPFLPLRNAPFFFKKERHISSLPSPVEDGAPDSWGRRIINKTSAGAHLADIDYLIGTDDFLRIGALRYFDAPGLEGQALAEPRTRKGETRVPMLHSMQDVILAARDFEADPDAYVEKRGVLVGGDILRDAVGSLGGARPKVNAMDEDGALWIVKLPKQNDTYAMSRAEVMALRLAELAGIRVAEAHVLNDAPHFPMIRVRRFDRTGEGYAARVPYISAQSFVAEDDSKAWSYEDIAMQLRTHGADPASDIQELYRRLCFSILVRNTDDHLRNHGFLRAARGWRLSPAFDINPEHRSGGYLQTPISEIHGAKCSIMAALDAAPFFDLSSYEARAMIRSIAEIVSARWREIGTTLQMTSVDFNAMKAVLENEEVEHALRL</sequence>
<evidence type="ECO:0000256" key="2">
    <source>
        <dbReference type="ARBA" id="ARBA00022679"/>
    </source>
</evidence>
<dbReference type="GO" id="GO:0005829">
    <property type="term" value="C:cytosol"/>
    <property type="evidence" value="ECO:0007669"/>
    <property type="project" value="TreeGrafter"/>
</dbReference>
<dbReference type="AlphaFoldDB" id="A0A4R2NK68"/>
<evidence type="ECO:0000256" key="1">
    <source>
        <dbReference type="ARBA" id="ARBA00010164"/>
    </source>
</evidence>
<dbReference type="GO" id="GO:0004674">
    <property type="term" value="F:protein serine/threonine kinase activity"/>
    <property type="evidence" value="ECO:0007669"/>
    <property type="project" value="TreeGrafter"/>
</dbReference>
<protein>
    <submittedName>
        <fullName evidence="6">Serine/threonine-protein kinase HipA</fullName>
    </submittedName>
</protein>
<evidence type="ECO:0000259" key="5">
    <source>
        <dbReference type="Pfam" id="PF13657"/>
    </source>
</evidence>
<evidence type="ECO:0000259" key="4">
    <source>
        <dbReference type="Pfam" id="PF07804"/>
    </source>
</evidence>
<comment type="caution">
    <text evidence="6">The sequence shown here is derived from an EMBL/GenBank/DDBJ whole genome shotgun (WGS) entry which is preliminary data.</text>
</comment>
<dbReference type="PANTHER" id="PTHR37419:SF8">
    <property type="entry name" value="TOXIN YJJJ"/>
    <property type="match status" value="1"/>
</dbReference>
<dbReference type="Pfam" id="PF13657">
    <property type="entry name" value="Couple_hipA"/>
    <property type="match status" value="1"/>
</dbReference>
<accession>A0A4R2NK68</accession>
<reference evidence="6 7" key="1">
    <citation type="submission" date="2019-03" db="EMBL/GenBank/DDBJ databases">
        <title>Genomic Encyclopedia of Type Strains, Phase IV (KMG-IV): sequencing the most valuable type-strain genomes for metagenomic binning, comparative biology and taxonomic classification.</title>
        <authorList>
            <person name="Goeker M."/>
        </authorList>
    </citation>
    <scope>NUCLEOTIDE SEQUENCE [LARGE SCALE GENOMIC DNA]</scope>
    <source>
        <strain evidence="6 7">DSM 2781</strain>
    </source>
</reference>
<dbReference type="Proteomes" id="UP000295733">
    <property type="component" value="Unassembled WGS sequence"/>
</dbReference>
<dbReference type="Pfam" id="PF07804">
    <property type="entry name" value="HipA_C"/>
    <property type="match status" value="1"/>
</dbReference>
<dbReference type="InterPro" id="IPR052028">
    <property type="entry name" value="HipA_Ser/Thr_kinase"/>
</dbReference>
<dbReference type="InterPro" id="IPR012893">
    <property type="entry name" value="HipA-like_C"/>
</dbReference>
<organism evidence="6 7">
    <name type="scientific">Rhodovulum adriaticum</name>
    <name type="common">Rhodopseudomonas adriatica</name>
    <dbReference type="NCBI Taxonomy" id="35804"/>
    <lineage>
        <taxon>Bacteria</taxon>
        <taxon>Pseudomonadati</taxon>
        <taxon>Pseudomonadota</taxon>
        <taxon>Alphaproteobacteria</taxon>
        <taxon>Rhodobacterales</taxon>
        <taxon>Paracoccaceae</taxon>
        <taxon>Rhodovulum</taxon>
    </lineage>
</organism>
<name>A0A4R2NK68_RHOAD</name>
<dbReference type="OrthoDB" id="9805913at2"/>
<evidence type="ECO:0000256" key="3">
    <source>
        <dbReference type="ARBA" id="ARBA00022777"/>
    </source>
</evidence>
<dbReference type="RefSeq" id="WP_132604473.1">
    <property type="nucleotide sequence ID" value="NZ_NRRP01000003.1"/>
</dbReference>
<keyword evidence="2" id="KW-0808">Transferase</keyword>
<dbReference type="InterPro" id="IPR017508">
    <property type="entry name" value="HipA_N1"/>
</dbReference>
<dbReference type="EMBL" id="SLXL01000010">
    <property type="protein sequence ID" value="TCP21544.1"/>
    <property type="molecule type" value="Genomic_DNA"/>
</dbReference>
<keyword evidence="3 6" id="KW-0418">Kinase</keyword>
<keyword evidence="7" id="KW-1185">Reference proteome</keyword>
<dbReference type="PANTHER" id="PTHR37419">
    <property type="entry name" value="SERINE/THREONINE-PROTEIN KINASE TOXIN HIPA"/>
    <property type="match status" value="1"/>
</dbReference>
<comment type="similarity">
    <text evidence="1">Belongs to the HipA Ser/Thr kinase family.</text>
</comment>
<proteinExistence type="inferred from homology"/>